<evidence type="ECO:0000313" key="22">
    <source>
        <dbReference type="EMBL" id="VFP79932.1"/>
    </source>
</evidence>
<dbReference type="NCBIfam" id="TIGR00593">
    <property type="entry name" value="pola"/>
    <property type="match status" value="1"/>
</dbReference>
<keyword evidence="8" id="KW-0540">Nuclease</keyword>
<evidence type="ECO:0000256" key="6">
    <source>
        <dbReference type="ARBA" id="ARBA00022695"/>
    </source>
</evidence>
<evidence type="ECO:0000256" key="2">
    <source>
        <dbReference type="ARBA" id="ARBA00011541"/>
    </source>
</evidence>
<dbReference type="InterPro" id="IPR012337">
    <property type="entry name" value="RNaseH-like_sf"/>
</dbReference>
<keyword evidence="10 18" id="KW-0378">Hydrolase</keyword>
<dbReference type="GO" id="GO:0003887">
    <property type="term" value="F:DNA-directed DNA polymerase activity"/>
    <property type="evidence" value="ECO:0007669"/>
    <property type="project" value="UniProtKB-UniRule"/>
</dbReference>
<dbReference type="FunFam" id="1.20.1060.10:FF:000001">
    <property type="entry name" value="DNA polymerase I"/>
    <property type="match status" value="1"/>
</dbReference>
<dbReference type="CDD" id="cd06139">
    <property type="entry name" value="DNA_polA_I_Ecoli_like_exo"/>
    <property type="match status" value="1"/>
</dbReference>
<dbReference type="SUPFAM" id="SSF88723">
    <property type="entry name" value="PIN domain-like"/>
    <property type="match status" value="1"/>
</dbReference>
<dbReference type="SUPFAM" id="SSF56672">
    <property type="entry name" value="DNA/RNA polymerases"/>
    <property type="match status" value="1"/>
</dbReference>
<dbReference type="PROSITE" id="PS00447">
    <property type="entry name" value="DNA_POLYMERASE_A"/>
    <property type="match status" value="1"/>
</dbReference>
<organism evidence="22 23">
    <name type="scientific">Candidatus Erwinia haradaeae</name>
    <dbReference type="NCBI Taxonomy" id="1922217"/>
    <lineage>
        <taxon>Bacteria</taxon>
        <taxon>Pseudomonadati</taxon>
        <taxon>Pseudomonadota</taxon>
        <taxon>Gammaproteobacteria</taxon>
        <taxon>Enterobacterales</taxon>
        <taxon>Erwiniaceae</taxon>
        <taxon>Erwinia</taxon>
    </lineage>
</organism>
<evidence type="ECO:0000256" key="3">
    <source>
        <dbReference type="ARBA" id="ARBA00012417"/>
    </source>
</evidence>
<feature type="domain" description="5'-3' exonuclease" evidence="20">
    <location>
        <begin position="6"/>
        <end position="268"/>
    </location>
</feature>
<feature type="domain" description="3'-5' exonuclease" evidence="19">
    <location>
        <begin position="331"/>
        <end position="518"/>
    </location>
</feature>
<dbReference type="InterPro" id="IPR002562">
    <property type="entry name" value="3'-5'_exonuclease_dom"/>
</dbReference>
<evidence type="ECO:0000256" key="4">
    <source>
        <dbReference type="ARBA" id="ARBA00020311"/>
    </source>
</evidence>
<feature type="domain" description="DNA-directed DNA polymerase family A palm" evidence="21">
    <location>
        <begin position="687"/>
        <end position="894"/>
    </location>
</feature>
<dbReference type="Gene3D" id="3.40.50.1010">
    <property type="entry name" value="5'-nuclease"/>
    <property type="match status" value="1"/>
</dbReference>
<keyword evidence="12 18" id="KW-0239">DNA-directed DNA polymerase</keyword>
<dbReference type="FunFam" id="1.10.150.20:FF:000002">
    <property type="entry name" value="DNA polymerase I"/>
    <property type="match status" value="1"/>
</dbReference>
<reference evidence="22 23" key="1">
    <citation type="submission" date="2019-02" db="EMBL/GenBank/DDBJ databases">
        <authorList>
            <person name="Manzano-Marin A."/>
            <person name="Manzano-Marin A."/>
        </authorList>
    </citation>
    <scope>NUCLEOTIDE SEQUENCE [LARGE SCALE GENOMIC DNA]</scope>
    <source>
        <strain evidence="22 23">ErCisplendens/pseudotsugae</strain>
    </source>
</reference>
<evidence type="ECO:0000256" key="14">
    <source>
        <dbReference type="ARBA" id="ARBA00023204"/>
    </source>
</evidence>
<comment type="function">
    <text evidence="16">In addition to polymerase activity, this DNA polymerase exhibits 3'-5' and 5'-3' exonuclease activity. It is able to utilize nicked circular duplex DNA as a template and can unwind the parental DNA strand from its template.</text>
</comment>
<keyword evidence="14 18" id="KW-0234">DNA repair</keyword>
<dbReference type="CDD" id="cd09859">
    <property type="entry name" value="PIN_53EXO"/>
    <property type="match status" value="1"/>
</dbReference>
<dbReference type="Gene3D" id="1.10.150.20">
    <property type="entry name" value="5' to 3' exonuclease, C-terminal subdomain"/>
    <property type="match status" value="2"/>
</dbReference>
<dbReference type="GO" id="GO:0008408">
    <property type="term" value="F:3'-5' exonuclease activity"/>
    <property type="evidence" value="ECO:0007669"/>
    <property type="project" value="UniProtKB-UniRule"/>
</dbReference>
<proteinExistence type="inferred from homology"/>
<evidence type="ECO:0000256" key="11">
    <source>
        <dbReference type="ARBA" id="ARBA00022839"/>
    </source>
</evidence>
<evidence type="ECO:0000256" key="7">
    <source>
        <dbReference type="ARBA" id="ARBA00022705"/>
    </source>
</evidence>
<dbReference type="InterPro" id="IPR020046">
    <property type="entry name" value="5-3_exonucl_a-hlix_arch_N"/>
</dbReference>
<evidence type="ECO:0000256" key="9">
    <source>
        <dbReference type="ARBA" id="ARBA00022763"/>
    </source>
</evidence>
<dbReference type="GO" id="GO:0006302">
    <property type="term" value="P:double-strand break repair"/>
    <property type="evidence" value="ECO:0007669"/>
    <property type="project" value="TreeGrafter"/>
</dbReference>
<dbReference type="FunFam" id="3.30.420.10:FF:000026">
    <property type="entry name" value="DNA polymerase I"/>
    <property type="match status" value="1"/>
</dbReference>
<evidence type="ECO:0000259" key="19">
    <source>
        <dbReference type="SMART" id="SM00474"/>
    </source>
</evidence>
<keyword evidence="11 18" id="KW-0269">Exonuclease</keyword>
<evidence type="ECO:0000256" key="17">
    <source>
        <dbReference type="NCBIfam" id="TIGR00593"/>
    </source>
</evidence>
<dbReference type="SUPFAM" id="SSF53098">
    <property type="entry name" value="Ribonuclease H-like"/>
    <property type="match status" value="1"/>
</dbReference>
<keyword evidence="7 18" id="KW-0235">DNA replication</keyword>
<dbReference type="InterPro" id="IPR036279">
    <property type="entry name" value="5-3_exonuclease_C_sf"/>
</dbReference>
<comment type="catalytic activity">
    <reaction evidence="15 18">
        <text>DNA(n) + a 2'-deoxyribonucleoside 5'-triphosphate = DNA(n+1) + diphosphate</text>
        <dbReference type="Rhea" id="RHEA:22508"/>
        <dbReference type="Rhea" id="RHEA-COMP:17339"/>
        <dbReference type="Rhea" id="RHEA-COMP:17340"/>
        <dbReference type="ChEBI" id="CHEBI:33019"/>
        <dbReference type="ChEBI" id="CHEBI:61560"/>
        <dbReference type="ChEBI" id="CHEBI:173112"/>
        <dbReference type="EC" id="2.7.7.7"/>
    </reaction>
</comment>
<dbReference type="PANTHER" id="PTHR10133:SF27">
    <property type="entry name" value="DNA POLYMERASE NU"/>
    <property type="match status" value="1"/>
</dbReference>
<evidence type="ECO:0000313" key="23">
    <source>
        <dbReference type="Proteomes" id="UP000294338"/>
    </source>
</evidence>
<dbReference type="PANTHER" id="PTHR10133">
    <property type="entry name" value="DNA POLYMERASE I"/>
    <property type="match status" value="1"/>
</dbReference>
<name>A0A451D2Q9_9GAMM</name>
<dbReference type="Proteomes" id="UP000294338">
    <property type="component" value="Chromosome 1"/>
</dbReference>
<dbReference type="GO" id="GO:0006261">
    <property type="term" value="P:DNA-templated DNA replication"/>
    <property type="evidence" value="ECO:0007669"/>
    <property type="project" value="UniProtKB-UniRule"/>
</dbReference>
<dbReference type="Gene3D" id="3.30.70.370">
    <property type="match status" value="1"/>
</dbReference>
<dbReference type="InterPro" id="IPR043502">
    <property type="entry name" value="DNA/RNA_pol_sf"/>
</dbReference>
<dbReference type="InterPro" id="IPR008918">
    <property type="entry name" value="HhH2"/>
</dbReference>
<evidence type="ECO:0000256" key="8">
    <source>
        <dbReference type="ARBA" id="ARBA00022722"/>
    </source>
</evidence>
<dbReference type="InterPro" id="IPR020045">
    <property type="entry name" value="DNA_polI_H3TH"/>
</dbReference>
<protein>
    <recommendedName>
        <fullName evidence="4 17">DNA polymerase I</fullName>
        <ecNumber evidence="3 17">2.7.7.7</ecNumber>
    </recommendedName>
</protein>
<dbReference type="FunFam" id="3.40.50.1010:FF:000001">
    <property type="entry name" value="DNA polymerase I"/>
    <property type="match status" value="1"/>
</dbReference>
<keyword evidence="13 18" id="KW-0238">DNA-binding</keyword>
<dbReference type="Gene3D" id="1.20.1060.10">
    <property type="entry name" value="Taq DNA Polymerase, Chain T, domain 4"/>
    <property type="match status" value="1"/>
</dbReference>
<dbReference type="EC" id="2.7.7.7" evidence="3 17"/>
<dbReference type="InterPro" id="IPR029060">
    <property type="entry name" value="PIN-like_dom_sf"/>
</dbReference>
<dbReference type="EMBL" id="LR217705">
    <property type="protein sequence ID" value="VFP79932.1"/>
    <property type="molecule type" value="Genomic_DNA"/>
</dbReference>
<evidence type="ECO:0000256" key="13">
    <source>
        <dbReference type="ARBA" id="ARBA00023125"/>
    </source>
</evidence>
<dbReference type="SMART" id="SM00475">
    <property type="entry name" value="53EXOc"/>
    <property type="match status" value="1"/>
</dbReference>
<evidence type="ECO:0000256" key="18">
    <source>
        <dbReference type="RuleBase" id="RU004460"/>
    </source>
</evidence>
<evidence type="ECO:0000256" key="10">
    <source>
        <dbReference type="ARBA" id="ARBA00022801"/>
    </source>
</evidence>
<dbReference type="PRINTS" id="PR00868">
    <property type="entry name" value="DNAPOLI"/>
</dbReference>
<dbReference type="SMART" id="SM00279">
    <property type="entry name" value="HhH2"/>
    <property type="match status" value="1"/>
</dbReference>
<dbReference type="InterPro" id="IPR036397">
    <property type="entry name" value="RNaseH_sf"/>
</dbReference>
<evidence type="ECO:0000259" key="20">
    <source>
        <dbReference type="SMART" id="SM00475"/>
    </source>
</evidence>
<dbReference type="AlphaFoldDB" id="A0A451D2Q9"/>
<evidence type="ECO:0000256" key="5">
    <source>
        <dbReference type="ARBA" id="ARBA00022679"/>
    </source>
</evidence>
<gene>
    <name evidence="18 22" type="primary">polA</name>
    <name evidence="22" type="ORF">ERCISPPS3390_015</name>
</gene>
<keyword evidence="5 18" id="KW-0808">Transferase</keyword>
<dbReference type="SMART" id="SM00482">
    <property type="entry name" value="POLAc"/>
    <property type="match status" value="1"/>
</dbReference>
<comment type="subunit">
    <text evidence="2">Single-chain monomer with multiple functions.</text>
</comment>
<dbReference type="SMART" id="SM00474">
    <property type="entry name" value="35EXOc"/>
    <property type="match status" value="1"/>
</dbReference>
<evidence type="ECO:0000256" key="16">
    <source>
        <dbReference type="ARBA" id="ARBA00060162"/>
    </source>
</evidence>
<dbReference type="Pfam" id="PF02739">
    <property type="entry name" value="5_3_exonuc_N"/>
    <property type="match status" value="1"/>
</dbReference>
<dbReference type="FunFam" id="1.10.150.20:FF:000003">
    <property type="entry name" value="DNA polymerase I"/>
    <property type="match status" value="1"/>
</dbReference>
<dbReference type="InterPro" id="IPR019760">
    <property type="entry name" value="DNA-dir_DNA_pol_A_CS"/>
</dbReference>
<evidence type="ECO:0000256" key="1">
    <source>
        <dbReference type="ARBA" id="ARBA00007705"/>
    </source>
</evidence>
<dbReference type="InterPro" id="IPR001098">
    <property type="entry name" value="DNA-dir_DNA_pol_A_palm_dom"/>
</dbReference>
<dbReference type="NCBIfam" id="NF004397">
    <property type="entry name" value="PRK05755.1"/>
    <property type="match status" value="1"/>
</dbReference>
<comment type="similarity">
    <text evidence="1 18">Belongs to the DNA polymerase type-A family.</text>
</comment>
<sequence>MANLLDNSLILVDAFSYFYRAYYACPHLSTSSGFPTGAIYGTLNMLRALMFKYQPTHIAIIFDVKGKTFRDDIFARYKNHRPLMPDDLCIQLKPLKEIIRAMGLPILAISGVEADDVIGTLALEAEILGQTVLISTSDKDMAQLVTRKIHLINTMNNTVFGPEEIIKKYGVPPILIIDLLALMGDASDNIPGVQGIGRKTAITLLQKFDGIKDIYKNLETISSLNIHNSQNIIKKLKKYKDDAFLSYQLAMIKTNVTLNITSNQLIPKDPNIEDLRLLFKNLELNKWIAHLDDEKLWRSHKRMNLKKTKEITSNNPIIRSEIYNPKVLNTYFTILDQITFSLWLNKLKHSKCFALNLETNSVDALTTSIIGFSFAVIPGEAAYLPILHDYPNAPTQLAYEDVLVALKPLLENAKIAKIGKNLKFDRGVLKRHNIELQGMCFDTKLESYALNSINNGHDIYTLAHRWLGYDLTLLTKITQEGKNQLTFNKLSLTKATHYAASCADITLQLHYKMWKELEKKQGPKHIFEQIEMPLVPVLSRIEQHGVLINQHLLSKCSQEIGDRLIKLELKAHKIAGESFNLASPKQLKNILFYKNGLKSLKKTSNGNLSTSEEVLSKLAIEHPLPEVILEYRSLSKIKSAYTDKLPRMIHPETRRVHTSYHQAVTVTGRLSSSNPNLQSIPARSSEGRRIRQAFTAAQGNCLIAADYSQIELRIMAHFSQDRGLLSAFSKEQDIHCVTASEVFGINFSKVSKEQRQRAKTINFGLIYGMSPFGLARQLHISVKEAKIYVDCYFDRYPGVFQYMKNTREQALENGYVSTLYGRRLYLPNIQDKNIMRRKAAERAAINAPMQGTAADIIKRTMINIDQWLSQQKHPAFKMIMQVHDELVFEAQIDTAKEASIKICSIMENSENLDVPLRVDIGIGKNWDQAH</sequence>
<dbReference type="GO" id="GO:0003677">
    <property type="term" value="F:DNA binding"/>
    <property type="evidence" value="ECO:0007669"/>
    <property type="project" value="UniProtKB-UniRule"/>
</dbReference>
<dbReference type="InterPro" id="IPR002421">
    <property type="entry name" value="5-3_exonuclease"/>
</dbReference>
<dbReference type="GO" id="GO:0008409">
    <property type="term" value="F:5'-3' exonuclease activity"/>
    <property type="evidence" value="ECO:0007669"/>
    <property type="project" value="UniProtKB-UniRule"/>
</dbReference>
<keyword evidence="9 18" id="KW-0227">DNA damage</keyword>
<dbReference type="CDD" id="cd09898">
    <property type="entry name" value="H3TH_53EXO"/>
    <property type="match status" value="1"/>
</dbReference>
<keyword evidence="6 18" id="KW-0548">Nucleotidyltransferase</keyword>
<dbReference type="InterPro" id="IPR018320">
    <property type="entry name" value="DNA_polymerase_1"/>
</dbReference>
<accession>A0A451D2Q9</accession>
<evidence type="ECO:0000256" key="15">
    <source>
        <dbReference type="ARBA" id="ARBA00049244"/>
    </source>
</evidence>
<dbReference type="Gene3D" id="3.30.420.10">
    <property type="entry name" value="Ribonuclease H-like superfamily/Ribonuclease H"/>
    <property type="match status" value="1"/>
</dbReference>
<dbReference type="RefSeq" id="WP_197094839.1">
    <property type="nucleotide sequence ID" value="NZ_LR217705.1"/>
</dbReference>
<evidence type="ECO:0000259" key="21">
    <source>
        <dbReference type="SMART" id="SM00482"/>
    </source>
</evidence>
<evidence type="ECO:0000256" key="12">
    <source>
        <dbReference type="ARBA" id="ARBA00022932"/>
    </source>
</evidence>
<dbReference type="Pfam" id="PF00476">
    <property type="entry name" value="DNA_pol_A"/>
    <property type="match status" value="1"/>
</dbReference>
<dbReference type="InterPro" id="IPR002298">
    <property type="entry name" value="DNA_polymerase_A"/>
</dbReference>
<dbReference type="CDD" id="cd08637">
    <property type="entry name" value="DNA_pol_A_pol_I_C"/>
    <property type="match status" value="1"/>
</dbReference>
<dbReference type="Pfam" id="PF01367">
    <property type="entry name" value="5_3_exonuc"/>
    <property type="match status" value="1"/>
</dbReference>
<dbReference type="SUPFAM" id="SSF47807">
    <property type="entry name" value="5' to 3' exonuclease, C-terminal subdomain"/>
    <property type="match status" value="1"/>
</dbReference>
<dbReference type="Pfam" id="PF01612">
    <property type="entry name" value="DNA_pol_A_exo1"/>
    <property type="match status" value="1"/>
</dbReference>